<accession>A0ABX1MTA2</accession>
<evidence type="ECO:0000313" key="1">
    <source>
        <dbReference type="EMBL" id="NMF90460.1"/>
    </source>
</evidence>
<keyword evidence="2" id="KW-1185">Reference proteome</keyword>
<comment type="caution">
    <text evidence="1">The sequence shown here is derived from an EMBL/GenBank/DDBJ whole genome shotgun (WGS) entry which is preliminary data.</text>
</comment>
<dbReference type="EMBL" id="WTVR01000042">
    <property type="protein sequence ID" value="NMF90460.1"/>
    <property type="molecule type" value="Genomic_DNA"/>
</dbReference>
<name>A0ABX1MTA2_9RHOO</name>
<dbReference type="Proteomes" id="UP000652074">
    <property type="component" value="Unassembled WGS sequence"/>
</dbReference>
<protein>
    <recommendedName>
        <fullName evidence="3">Transposase</fullName>
    </recommendedName>
</protein>
<sequence length="92" mass="10863">MFWRRAGAQSVEIEYTRNFLRQALYFHFSRQHLNKDAVFDTAKRHTLFYTGRKLQINAAHHKQTCTLGVDATNLMHYCSTQPMQFAADKEPR</sequence>
<reference evidence="1 2" key="1">
    <citation type="submission" date="2019-12" db="EMBL/GenBank/DDBJ databases">
        <title>Comparative genomics gives insights into the taxonomy of the Azoarcus-Aromatoleum group and reveals separate origins of nif in the plant-associated Azoarcus and non-plant-associated Aromatoleum sub-groups.</title>
        <authorList>
            <person name="Lafos M."/>
            <person name="Maluk M."/>
            <person name="Batista M."/>
            <person name="Junghare M."/>
            <person name="Carmona M."/>
            <person name="Faoro H."/>
            <person name="Cruz L.M."/>
            <person name="Battistoni F."/>
            <person name="De Souza E."/>
            <person name="Pedrosa F."/>
            <person name="Chen W.-M."/>
            <person name="Poole P.S."/>
            <person name="Dixon R.A."/>
            <person name="James E.K."/>
        </authorList>
    </citation>
    <scope>NUCLEOTIDE SEQUENCE [LARGE SCALE GENOMIC DNA]</scope>
    <source>
        <strain evidence="1 2">ToN1</strain>
    </source>
</reference>
<evidence type="ECO:0008006" key="3">
    <source>
        <dbReference type="Google" id="ProtNLM"/>
    </source>
</evidence>
<dbReference type="RefSeq" id="WP_169207799.1">
    <property type="nucleotide sequence ID" value="NZ_CP059560.1"/>
</dbReference>
<evidence type="ECO:0000313" key="2">
    <source>
        <dbReference type="Proteomes" id="UP000652074"/>
    </source>
</evidence>
<gene>
    <name evidence="1" type="ORF">GPA26_18475</name>
</gene>
<proteinExistence type="predicted"/>
<organism evidence="1 2">
    <name type="scientific">Aromatoleum petrolei</name>
    <dbReference type="NCBI Taxonomy" id="76116"/>
    <lineage>
        <taxon>Bacteria</taxon>
        <taxon>Pseudomonadati</taxon>
        <taxon>Pseudomonadota</taxon>
        <taxon>Betaproteobacteria</taxon>
        <taxon>Rhodocyclales</taxon>
        <taxon>Rhodocyclaceae</taxon>
        <taxon>Aromatoleum</taxon>
    </lineage>
</organism>